<feature type="transmembrane region" description="Helical" evidence="10">
    <location>
        <begin position="20"/>
        <end position="40"/>
    </location>
</feature>
<sequence length="167" mass="17999">MAKEEKAPKAEKEKKGLSMVVLLPILLIVVVGGSIGGTLVTNHFLTGEKTAAAETAKDSSKISSDEAIVALDEFLVNLAKEDNQEQQYMKVNLSILVADEEKSAEATKNVAVIRDSVVNLLRQQKASGILSSAESVPNLKKALKETINQEYGSEIAKDVYVTDLVIQ</sequence>
<dbReference type="GO" id="GO:0006935">
    <property type="term" value="P:chemotaxis"/>
    <property type="evidence" value="ECO:0007669"/>
    <property type="project" value="UniProtKB-KW"/>
</dbReference>
<keyword evidence="14" id="KW-0969">Cilium</keyword>
<dbReference type="InterPro" id="IPR005503">
    <property type="entry name" value="FliL"/>
</dbReference>
<keyword evidence="8 10" id="KW-1133">Transmembrane helix</keyword>
<evidence type="ECO:0000313" key="15">
    <source>
        <dbReference type="Proteomes" id="UP000286288"/>
    </source>
</evidence>
<dbReference type="Proteomes" id="UP001268896">
    <property type="component" value="Unassembled WGS sequence"/>
</dbReference>
<evidence type="ECO:0000256" key="9">
    <source>
        <dbReference type="ARBA" id="ARBA00023136"/>
    </source>
</evidence>
<keyword evidence="9 10" id="KW-0472">Membrane</keyword>
<name>A0A1I1XUN1_ENTCA</name>
<accession>A0A1I1XUN1</accession>
<evidence type="ECO:0000256" key="4">
    <source>
        <dbReference type="ARBA" id="ARBA00022475"/>
    </source>
</evidence>
<evidence type="ECO:0000256" key="3">
    <source>
        <dbReference type="ARBA" id="ARBA00008281"/>
    </source>
</evidence>
<dbReference type="Pfam" id="PF03748">
    <property type="entry name" value="FliL"/>
    <property type="match status" value="1"/>
</dbReference>
<dbReference type="AlphaFoldDB" id="A0A1I1XUN1"/>
<evidence type="ECO:0000313" key="14">
    <source>
        <dbReference type="EMBL" id="RHK07186.1"/>
    </source>
</evidence>
<keyword evidence="4 10" id="KW-1003">Cell membrane</keyword>
<evidence type="ECO:0000313" key="13">
    <source>
        <dbReference type="EMBL" id="QGN28083.1"/>
    </source>
</evidence>
<evidence type="ECO:0000256" key="5">
    <source>
        <dbReference type="ARBA" id="ARBA00022500"/>
    </source>
</evidence>
<dbReference type="Proteomes" id="UP001253851">
    <property type="component" value="Unassembled WGS sequence"/>
</dbReference>
<dbReference type="EMBL" id="JARQDV010000001">
    <property type="protein sequence ID" value="MDT2963349.1"/>
    <property type="molecule type" value="Genomic_DNA"/>
</dbReference>
<evidence type="ECO:0000256" key="6">
    <source>
        <dbReference type="ARBA" id="ARBA00022692"/>
    </source>
</evidence>
<proteinExistence type="inferred from homology"/>
<dbReference type="Proteomes" id="UP000422837">
    <property type="component" value="Chromosome"/>
</dbReference>
<dbReference type="OrthoDB" id="2296561at2"/>
<evidence type="ECO:0000256" key="7">
    <source>
        <dbReference type="ARBA" id="ARBA00022779"/>
    </source>
</evidence>
<dbReference type="PANTHER" id="PTHR35091:SF2">
    <property type="entry name" value="FLAGELLAR PROTEIN FLIL"/>
    <property type="match status" value="1"/>
</dbReference>
<gene>
    <name evidence="14" type="ORF">DW084_04750</name>
    <name evidence="13" type="ORF">GFU50_00530</name>
    <name evidence="11" type="ORF">P7I32_01900</name>
    <name evidence="12" type="ORF">P7I34_12185</name>
</gene>
<keyword evidence="7 10" id="KW-0283">Flagellar rotation</keyword>
<dbReference type="EMBL" id="CP046123">
    <property type="protein sequence ID" value="QGN28083.1"/>
    <property type="molecule type" value="Genomic_DNA"/>
</dbReference>
<protein>
    <recommendedName>
        <fullName evidence="10">Flagellar protein FliL</fullName>
    </recommendedName>
</protein>
<keyword evidence="6 10" id="KW-0812">Transmembrane</keyword>
<evidence type="ECO:0000313" key="16">
    <source>
        <dbReference type="Proteomes" id="UP000422837"/>
    </source>
</evidence>
<dbReference type="RefSeq" id="WP_005472968.1">
    <property type="nucleotide sequence ID" value="NZ_BJMG01000002.1"/>
</dbReference>
<reference evidence="14 15" key="1">
    <citation type="submission" date="2018-08" db="EMBL/GenBank/DDBJ databases">
        <title>A genome reference for cultivated species of the human gut microbiota.</title>
        <authorList>
            <person name="Zou Y."/>
            <person name="Xue W."/>
            <person name="Luo G."/>
        </authorList>
    </citation>
    <scope>NUCLEOTIDE SEQUENCE [LARGE SCALE GENOMIC DNA]</scope>
    <source>
        <strain evidence="14 15">AF48-16</strain>
    </source>
</reference>
<evidence type="ECO:0000313" key="11">
    <source>
        <dbReference type="EMBL" id="MDT2963349.1"/>
    </source>
</evidence>
<evidence type="ECO:0000313" key="17">
    <source>
        <dbReference type="Proteomes" id="UP001253851"/>
    </source>
</evidence>
<dbReference type="EMBL" id="JARQDZ010000006">
    <property type="protein sequence ID" value="MDT2983429.1"/>
    <property type="molecule type" value="Genomic_DNA"/>
</dbReference>
<evidence type="ECO:0000313" key="12">
    <source>
        <dbReference type="EMBL" id="MDT2983429.1"/>
    </source>
</evidence>
<evidence type="ECO:0000256" key="1">
    <source>
        <dbReference type="ARBA" id="ARBA00002254"/>
    </source>
</evidence>
<keyword evidence="5 10" id="KW-0145">Chemotaxis</keyword>
<dbReference type="GO" id="GO:0005886">
    <property type="term" value="C:plasma membrane"/>
    <property type="evidence" value="ECO:0007669"/>
    <property type="project" value="UniProtKB-SubCell"/>
</dbReference>
<evidence type="ECO:0000256" key="8">
    <source>
        <dbReference type="ARBA" id="ARBA00022989"/>
    </source>
</evidence>
<dbReference type="GO" id="GO:0009425">
    <property type="term" value="C:bacterial-type flagellum basal body"/>
    <property type="evidence" value="ECO:0007669"/>
    <property type="project" value="InterPro"/>
</dbReference>
<evidence type="ECO:0000256" key="2">
    <source>
        <dbReference type="ARBA" id="ARBA00004162"/>
    </source>
</evidence>
<keyword evidence="14" id="KW-0966">Cell projection</keyword>
<evidence type="ECO:0000256" key="10">
    <source>
        <dbReference type="RuleBase" id="RU364125"/>
    </source>
</evidence>
<organism evidence="14 15">
    <name type="scientific">Enterococcus casseliflavus</name>
    <name type="common">Enterococcus flavescens</name>
    <dbReference type="NCBI Taxonomy" id="37734"/>
    <lineage>
        <taxon>Bacteria</taxon>
        <taxon>Bacillati</taxon>
        <taxon>Bacillota</taxon>
        <taxon>Bacilli</taxon>
        <taxon>Lactobacillales</taxon>
        <taxon>Enterococcaceae</taxon>
        <taxon>Enterococcus</taxon>
    </lineage>
</organism>
<dbReference type="GO" id="GO:0071978">
    <property type="term" value="P:bacterial-type flagellum-dependent swarming motility"/>
    <property type="evidence" value="ECO:0007669"/>
    <property type="project" value="TreeGrafter"/>
</dbReference>
<dbReference type="PANTHER" id="PTHR35091">
    <property type="entry name" value="FLAGELLAR PROTEIN FLIL"/>
    <property type="match status" value="1"/>
</dbReference>
<dbReference type="Proteomes" id="UP000286288">
    <property type="component" value="Unassembled WGS sequence"/>
</dbReference>
<comment type="function">
    <text evidence="1 10">Controls the rotational direction of flagella during chemotaxis.</text>
</comment>
<dbReference type="GeneID" id="83457954"/>
<comment type="similarity">
    <text evidence="3 10">Belongs to the FliL family.</text>
</comment>
<dbReference type="EMBL" id="QRMZ01000005">
    <property type="protein sequence ID" value="RHK07186.1"/>
    <property type="molecule type" value="Genomic_DNA"/>
</dbReference>
<keyword evidence="14" id="KW-0282">Flagellum</keyword>
<comment type="subcellular location">
    <subcellularLocation>
        <location evidence="2">Cell membrane</location>
        <topology evidence="2">Single-pass membrane protein</topology>
    </subcellularLocation>
</comment>
<reference evidence="13 16" key="2">
    <citation type="submission" date="2019-11" db="EMBL/GenBank/DDBJ databases">
        <title>Detection and genome characteristic of a blood enterococcus casselifavus isolate from Zhengzhou,china.</title>
        <authorList>
            <person name="Wen P."/>
        </authorList>
    </citation>
    <scope>NUCLEOTIDE SEQUENCE [LARGE SCALE GENOMIC DNA]</scope>
    <source>
        <strain evidence="13 16">EC291</strain>
    </source>
</reference>
<reference evidence="11 17" key="3">
    <citation type="submission" date="2023-03" db="EMBL/GenBank/DDBJ databases">
        <authorList>
            <person name="Shen W."/>
            <person name="Cai J."/>
        </authorList>
    </citation>
    <scope>NUCLEOTIDE SEQUENCE</scope>
    <source>
        <strain evidence="12 17">B516</strain>
        <strain evidence="11">K72-2</strain>
    </source>
</reference>